<dbReference type="SUPFAM" id="SSF140566">
    <property type="entry name" value="FlgN-like"/>
    <property type="match status" value="1"/>
</dbReference>
<accession>A0A285HVZ4</accession>
<dbReference type="Gene3D" id="1.20.58.300">
    <property type="entry name" value="FlgN-like"/>
    <property type="match status" value="1"/>
</dbReference>
<evidence type="ECO:0000313" key="4">
    <source>
        <dbReference type="Proteomes" id="UP000231702"/>
    </source>
</evidence>
<keyword evidence="4" id="KW-1185">Reference proteome</keyword>
<dbReference type="OrthoDB" id="7862860at2"/>
<sequence>MTKDPHQKLIDELDLLLEKERDALLAGQLQTLPELLEQKEGLIDRLNGLEGLETAELQPLRGKAQRNQALLDGALRGIRTVANRFSTLRKIRRTLETYDSQGRKSALVRQHDNKLEKRA</sequence>
<dbReference type="Proteomes" id="UP000231702">
    <property type="component" value="Unassembled WGS sequence"/>
</dbReference>
<protein>
    <submittedName>
        <fullName evidence="1">Flagellar protein FlgN</fullName>
    </submittedName>
</protein>
<dbReference type="EMBL" id="OBEA01000001">
    <property type="protein sequence ID" value="SNY39859.1"/>
    <property type="molecule type" value="Genomic_DNA"/>
</dbReference>
<dbReference type="RefSeq" id="WP_097144420.1">
    <property type="nucleotide sequence ID" value="NZ_OBEA01000001.1"/>
</dbReference>
<dbReference type="InterPro" id="IPR036679">
    <property type="entry name" value="FlgN-like_sf"/>
</dbReference>
<dbReference type="Proteomes" id="UP000231655">
    <property type="component" value="Unassembled WGS sequence"/>
</dbReference>
<reference evidence="2 3" key="1">
    <citation type="submission" date="2017-09" db="EMBL/GenBank/DDBJ databases">
        <authorList>
            <person name="Ehlers B."/>
            <person name="Leendertz F.H."/>
        </authorList>
    </citation>
    <scope>NUCLEOTIDE SEQUENCE [LARGE SCALE GENOMIC DNA]</scope>
    <source>
        <strain evidence="2 3">CGMCC 1.12662</strain>
    </source>
</reference>
<keyword evidence="1" id="KW-0282">Flagellum</keyword>
<name>A0A285HVZ4_9RHOB</name>
<keyword evidence="1" id="KW-0966">Cell projection</keyword>
<dbReference type="EMBL" id="PGTD01000017">
    <property type="protein sequence ID" value="PJE27416.1"/>
    <property type="molecule type" value="Genomic_DNA"/>
</dbReference>
<proteinExistence type="predicted"/>
<gene>
    <name evidence="1" type="ORF">CVM39_12540</name>
    <name evidence="2" type="ORF">SAMN06297129_0653</name>
</gene>
<evidence type="ECO:0000313" key="3">
    <source>
        <dbReference type="Proteomes" id="UP000231655"/>
    </source>
</evidence>
<reference evidence="1 4" key="2">
    <citation type="journal article" date="2018" name="Int. J. Syst. Evol. Microbiol.">
        <title>Pseudooceanicola lipolyticus sp. nov., a marine alphaproteobacterium, reclassification of Oceanicola flagellatus as Pseudooceanicola flagellatus comb. nov. and emended description of the genus Pseudooceanicola.</title>
        <authorList>
            <person name="Huang M.-M."/>
            <person name="Guo L.-L."/>
            <person name="Wu Y.-H."/>
            <person name="Lai Q.-L."/>
            <person name="Shao Z.-Z."/>
            <person name="Wang C.-S."/>
            <person name="Wu M."/>
            <person name="Xu X.-W."/>
        </authorList>
    </citation>
    <scope>NUCLEOTIDE SEQUENCE [LARGE SCALE GENOMIC DNA]</scope>
    <source>
        <strain evidence="1 4">Ar-45</strain>
    </source>
</reference>
<dbReference type="GO" id="GO:0044780">
    <property type="term" value="P:bacterial-type flagellum assembly"/>
    <property type="evidence" value="ECO:0007669"/>
    <property type="project" value="InterPro"/>
</dbReference>
<evidence type="ECO:0000313" key="2">
    <source>
        <dbReference type="EMBL" id="SNY39859.1"/>
    </source>
</evidence>
<dbReference type="AlphaFoldDB" id="A0A285HVZ4"/>
<keyword evidence="1" id="KW-0969">Cilium</keyword>
<organism evidence="2 3">
    <name type="scientific">Pseudooceanicola antarcticus</name>
    <dbReference type="NCBI Taxonomy" id="1247613"/>
    <lineage>
        <taxon>Bacteria</taxon>
        <taxon>Pseudomonadati</taxon>
        <taxon>Pseudomonadota</taxon>
        <taxon>Alphaproteobacteria</taxon>
        <taxon>Rhodobacterales</taxon>
        <taxon>Paracoccaceae</taxon>
        <taxon>Pseudooceanicola</taxon>
    </lineage>
</organism>
<evidence type="ECO:0000313" key="1">
    <source>
        <dbReference type="EMBL" id="PJE27416.1"/>
    </source>
</evidence>